<feature type="signal peptide" evidence="2">
    <location>
        <begin position="1"/>
        <end position="21"/>
    </location>
</feature>
<dbReference type="Proteomes" id="UP000321580">
    <property type="component" value="Unassembled WGS sequence"/>
</dbReference>
<dbReference type="GO" id="GO:0004197">
    <property type="term" value="F:cysteine-type endopeptidase activity"/>
    <property type="evidence" value="ECO:0007669"/>
    <property type="project" value="InterPro"/>
</dbReference>
<keyword evidence="5" id="KW-1185">Reference proteome</keyword>
<comment type="caution">
    <text evidence="4">The sequence shown here is derived from an EMBL/GenBank/DDBJ whole genome shotgun (WGS) entry which is preliminary data.</text>
</comment>
<dbReference type="PANTHER" id="PTHR43215:SF14">
    <property type="entry name" value="RADIAL SPOKE HEAD 1 HOMOLOG"/>
    <property type="match status" value="1"/>
</dbReference>
<dbReference type="InterPro" id="IPR011600">
    <property type="entry name" value="Pept_C14_caspase"/>
</dbReference>
<evidence type="ECO:0000313" key="4">
    <source>
        <dbReference type="EMBL" id="TXB67591.1"/>
    </source>
</evidence>
<dbReference type="RefSeq" id="WP_147166172.1">
    <property type="nucleotide sequence ID" value="NZ_VOOR01000006.1"/>
</dbReference>
<dbReference type="GO" id="GO:0006508">
    <property type="term" value="P:proteolysis"/>
    <property type="evidence" value="ECO:0007669"/>
    <property type="project" value="InterPro"/>
</dbReference>
<keyword evidence="2" id="KW-0732">Signal</keyword>
<dbReference type="Pfam" id="PF00656">
    <property type="entry name" value="Peptidase_C14"/>
    <property type="match status" value="1"/>
</dbReference>
<protein>
    <submittedName>
        <fullName evidence="4">Peptidase C14 caspase catalytic subunit p20</fullName>
    </submittedName>
</protein>
<feature type="domain" description="Peptidase C14 caspase" evidence="3">
    <location>
        <begin position="313"/>
        <end position="534"/>
    </location>
</feature>
<sequence length="548" mass="61194">MRRAAFTILCVFFLSPWLSQAQINCLDGNCIDGKGACIYPSGARYEGQFRDGKPQGKGALFFSDGREYQGDWKDGYKEGRGILTYPNGDKYTGDFIDNKFHGKGIMAYANGNRYEGRWVNGQQSGKGSFYFANGDRYEGGFMAGQFNGIGEMAYSDGSVYDGQWKDNERHGRGHLSFPDGEEITGEWANGQYLADWSKYGYQGDTSALRNCNAIDCASGKGKFRYQDGSLYVGDFFQGQPEGQGTVFYHSGSRYEGSWKAHTPHGRGVMYYASGRVVGAIWDFGKPAKKLFVEGGLDNQPMVTVERDPQVKIWAVVVGAASYTYMPALRYTDDDAYQLYAFLKSPQGGALPDDQVRLLIDEDATYRNIKEAMRTTFMRADENDVILFYFSGHGLQGSFLPVDYDGYHNQLRHEDIKFLLENSKAKHKVVLADACHSGSLLARRSAAGSDLSRLYQAFENTKGGLALLMSSKGEEYSLEDGGLRSGIFSHFLIRGLKGEADLNHDLIVSIQELFDYVHQQVRRYTGNVQTPTLTGHYDQKMPVAEVRKD</sequence>
<dbReference type="InterPro" id="IPR003409">
    <property type="entry name" value="MORN"/>
</dbReference>
<dbReference type="InterPro" id="IPR029030">
    <property type="entry name" value="Caspase-like_dom_sf"/>
</dbReference>
<dbReference type="PANTHER" id="PTHR43215">
    <property type="entry name" value="RADIAL SPOKE HEAD 1 HOMOLOG"/>
    <property type="match status" value="1"/>
</dbReference>
<name>A0A5C6RZ84_9BACT</name>
<evidence type="ECO:0000256" key="1">
    <source>
        <dbReference type="ARBA" id="ARBA00022737"/>
    </source>
</evidence>
<dbReference type="SUPFAM" id="SSF82185">
    <property type="entry name" value="Histone H3 K4-specific methyltransferase SET7/9 N-terminal domain"/>
    <property type="match status" value="2"/>
</dbReference>
<dbReference type="AlphaFoldDB" id="A0A5C6RZ84"/>
<dbReference type="Gene3D" id="3.40.50.1460">
    <property type="match status" value="1"/>
</dbReference>
<feature type="chain" id="PRO_5022719656" evidence="2">
    <location>
        <begin position="22"/>
        <end position="548"/>
    </location>
</feature>
<dbReference type="EMBL" id="VOOR01000006">
    <property type="protein sequence ID" value="TXB67591.1"/>
    <property type="molecule type" value="Genomic_DNA"/>
</dbReference>
<evidence type="ECO:0000256" key="2">
    <source>
        <dbReference type="SAM" id="SignalP"/>
    </source>
</evidence>
<evidence type="ECO:0000313" key="5">
    <source>
        <dbReference type="Proteomes" id="UP000321580"/>
    </source>
</evidence>
<dbReference type="FunFam" id="2.20.110.10:FF:000002">
    <property type="entry name" value="Phosphatidylinositol 4-phosphate 5-kinase 8"/>
    <property type="match status" value="2"/>
</dbReference>
<dbReference type="SUPFAM" id="SSF52129">
    <property type="entry name" value="Caspase-like"/>
    <property type="match status" value="1"/>
</dbReference>
<organism evidence="4 5">
    <name type="scientific">Phaeodactylibacter luteus</name>
    <dbReference type="NCBI Taxonomy" id="1564516"/>
    <lineage>
        <taxon>Bacteria</taxon>
        <taxon>Pseudomonadati</taxon>
        <taxon>Bacteroidota</taxon>
        <taxon>Saprospiria</taxon>
        <taxon>Saprospirales</taxon>
        <taxon>Haliscomenobacteraceae</taxon>
        <taxon>Phaeodactylibacter</taxon>
    </lineage>
</organism>
<dbReference type="OrthoDB" id="9767236at2"/>
<dbReference type="Gene3D" id="2.20.110.10">
    <property type="entry name" value="Histone H3 K4-specific methyltransferase SET7/9 N-terminal domain"/>
    <property type="match status" value="4"/>
</dbReference>
<dbReference type="Pfam" id="PF02493">
    <property type="entry name" value="MORN"/>
    <property type="match status" value="9"/>
</dbReference>
<proteinExistence type="predicted"/>
<keyword evidence="1" id="KW-0677">Repeat</keyword>
<dbReference type="SMART" id="SM00698">
    <property type="entry name" value="MORN"/>
    <property type="match status" value="8"/>
</dbReference>
<evidence type="ECO:0000259" key="3">
    <source>
        <dbReference type="Pfam" id="PF00656"/>
    </source>
</evidence>
<reference evidence="4 5" key="1">
    <citation type="submission" date="2019-08" db="EMBL/GenBank/DDBJ databases">
        <title>Genome of Phaeodactylibacter luteus.</title>
        <authorList>
            <person name="Bowman J.P."/>
        </authorList>
    </citation>
    <scope>NUCLEOTIDE SEQUENCE [LARGE SCALE GENOMIC DNA]</scope>
    <source>
        <strain evidence="4 5">KCTC 42180</strain>
    </source>
</reference>
<accession>A0A5C6RZ84</accession>
<gene>
    <name evidence="4" type="ORF">FRY97_04140</name>
</gene>